<accession>A0A069JTI0</accession>
<accession>A0A1C4GJ34</accession>
<evidence type="ECO:0000313" key="2">
    <source>
        <dbReference type="EMBL" id="PCK28427.1"/>
    </source>
</evidence>
<dbReference type="PROSITE" id="PS50977">
    <property type="entry name" value="HTH_TETR_2"/>
    <property type="match status" value="1"/>
</dbReference>
<dbReference type="Gene3D" id="1.10.357.10">
    <property type="entry name" value="Tetracycline Repressor, domain 2"/>
    <property type="match status" value="1"/>
</dbReference>
<dbReference type="Pfam" id="PF00440">
    <property type="entry name" value="TetR_N"/>
    <property type="match status" value="1"/>
</dbReference>
<gene>
    <name evidence="2" type="ORF">CHR55_03560</name>
</gene>
<sequence>MATARRTALLLRVSQSCAAAFVERGDTSTTIAELAERAEISERTFYRCFATKEESIWPMLDEGNRSLATALSAQAREFGLAAAVKNAFIASVGESFEPMTRSLMPIIFGDAALRRVWESATFETMELIRPEVARLIDRPETSLDTTAASGQATLAVVAALREMADLRTPAPEAITRALGAFSKPYLATPTGKEQS</sequence>
<name>A0A1C4GJ34_RHOSG</name>
<dbReference type="AlphaFoldDB" id="A0A1C4GJ34"/>
<dbReference type="Proteomes" id="UP000230886">
    <property type="component" value="Unassembled WGS sequence"/>
</dbReference>
<dbReference type="KEGG" id="rqi:C1M55_05835"/>
<reference evidence="2 3" key="1">
    <citation type="submission" date="2017-07" db="EMBL/GenBank/DDBJ databases">
        <title>Draft sequence of Rhodococcus enclensis 23b-28.</title>
        <authorList>
            <person name="Besaury L."/>
            <person name="Sancelme M."/>
            <person name="Amato P."/>
            <person name="Lallement A."/>
            <person name="Delort A.-M."/>
        </authorList>
    </citation>
    <scope>NUCLEOTIDE SEQUENCE [LARGE SCALE GENOMIC DNA]</scope>
    <source>
        <strain evidence="2 3">23b-28</strain>
    </source>
</reference>
<dbReference type="RefSeq" id="WP_007734655.1">
    <property type="nucleotide sequence ID" value="NZ_CP025959.1"/>
</dbReference>
<evidence type="ECO:0000313" key="3">
    <source>
        <dbReference type="Proteomes" id="UP000230886"/>
    </source>
</evidence>
<organism evidence="2 3">
    <name type="scientific">Rhodococcus qingshengii</name>
    <dbReference type="NCBI Taxonomy" id="334542"/>
    <lineage>
        <taxon>Bacteria</taxon>
        <taxon>Bacillati</taxon>
        <taxon>Actinomycetota</taxon>
        <taxon>Actinomycetes</taxon>
        <taxon>Mycobacteriales</taxon>
        <taxon>Nocardiaceae</taxon>
        <taxon>Rhodococcus</taxon>
        <taxon>Rhodococcus erythropolis group</taxon>
    </lineage>
</organism>
<dbReference type="SUPFAM" id="SSF46689">
    <property type="entry name" value="Homeodomain-like"/>
    <property type="match status" value="1"/>
</dbReference>
<dbReference type="Gene3D" id="1.10.10.60">
    <property type="entry name" value="Homeodomain-like"/>
    <property type="match status" value="1"/>
</dbReference>
<keyword evidence="1" id="KW-0238">DNA-binding</keyword>
<evidence type="ECO:0000256" key="1">
    <source>
        <dbReference type="ARBA" id="ARBA00023125"/>
    </source>
</evidence>
<dbReference type="GO" id="GO:0003677">
    <property type="term" value="F:DNA binding"/>
    <property type="evidence" value="ECO:0007669"/>
    <property type="project" value="UniProtKB-UniRule"/>
</dbReference>
<proteinExistence type="predicted"/>
<protein>
    <submittedName>
        <fullName evidence="2">TetR family transcriptional regulator</fullName>
    </submittedName>
</protein>
<comment type="caution">
    <text evidence="2">The sequence shown here is derived from an EMBL/GenBank/DDBJ whole genome shotgun (WGS) entry which is preliminary data.</text>
</comment>
<dbReference type="EMBL" id="NOVD01000002">
    <property type="protein sequence ID" value="PCK28427.1"/>
    <property type="molecule type" value="Genomic_DNA"/>
</dbReference>
<dbReference type="InterPro" id="IPR001647">
    <property type="entry name" value="HTH_TetR"/>
</dbReference>
<dbReference type="InterPro" id="IPR009057">
    <property type="entry name" value="Homeodomain-like_sf"/>
</dbReference>